<dbReference type="Proteomes" id="UP001486207">
    <property type="component" value="Unassembled WGS sequence"/>
</dbReference>
<reference evidence="1 2" key="1">
    <citation type="submission" date="2024-06" db="EMBL/GenBank/DDBJ databases">
        <title>The Natural Products Discovery Center: Release of the First 8490 Sequenced Strains for Exploring Actinobacteria Biosynthetic Diversity.</title>
        <authorList>
            <person name="Kalkreuter E."/>
            <person name="Kautsar S.A."/>
            <person name="Yang D."/>
            <person name="Bader C.D."/>
            <person name="Teijaro C.N."/>
            <person name="Fluegel L."/>
            <person name="Davis C.M."/>
            <person name="Simpson J.R."/>
            <person name="Lauterbach L."/>
            <person name="Steele A.D."/>
            <person name="Gui C."/>
            <person name="Meng S."/>
            <person name="Li G."/>
            <person name="Viehrig K."/>
            <person name="Ye F."/>
            <person name="Su P."/>
            <person name="Kiefer A.F."/>
            <person name="Nichols A."/>
            <person name="Cepeda A.J."/>
            <person name="Yan W."/>
            <person name="Fan B."/>
            <person name="Jiang Y."/>
            <person name="Adhikari A."/>
            <person name="Zheng C.-J."/>
            <person name="Schuster L."/>
            <person name="Cowan T.M."/>
            <person name="Smanski M.J."/>
            <person name="Chevrette M.G."/>
            <person name="De Carvalho L.P.S."/>
            <person name="Shen B."/>
        </authorList>
    </citation>
    <scope>NUCLEOTIDE SEQUENCE [LARGE SCALE GENOMIC DNA]</scope>
    <source>
        <strain evidence="1 2">NPDC000155</strain>
    </source>
</reference>
<comment type="caution">
    <text evidence="1">The sequence shown here is derived from an EMBL/GenBank/DDBJ whole genome shotgun (WGS) entry which is preliminary data.</text>
</comment>
<accession>A0ABV1XPB1</accession>
<dbReference type="RefSeq" id="WP_190067820.1">
    <property type="nucleotide sequence ID" value="NZ_BNBM01000001.1"/>
</dbReference>
<organism evidence="1 2">
    <name type="scientific">Streptomyces lanatus</name>
    <dbReference type="NCBI Taxonomy" id="66900"/>
    <lineage>
        <taxon>Bacteria</taxon>
        <taxon>Bacillati</taxon>
        <taxon>Actinomycetota</taxon>
        <taxon>Actinomycetes</taxon>
        <taxon>Kitasatosporales</taxon>
        <taxon>Streptomycetaceae</taxon>
        <taxon>Streptomyces</taxon>
    </lineage>
</organism>
<keyword evidence="2" id="KW-1185">Reference proteome</keyword>
<sequence>MGASYTFKIPDAGKPPSLIPGAPPPAGAASVLASGLRGPAPQPLPAAGYLALTRGPWRYTTVPGLVEIA</sequence>
<evidence type="ECO:0000313" key="2">
    <source>
        <dbReference type="Proteomes" id="UP001486207"/>
    </source>
</evidence>
<dbReference type="EMBL" id="JBEPFB010000005">
    <property type="protein sequence ID" value="MER7373417.1"/>
    <property type="molecule type" value="Genomic_DNA"/>
</dbReference>
<protein>
    <submittedName>
        <fullName evidence="1">Uncharacterized protein</fullName>
    </submittedName>
</protein>
<name>A0ABV1XPB1_9ACTN</name>
<gene>
    <name evidence="1" type="ORF">ABT384_12230</name>
</gene>
<proteinExistence type="predicted"/>
<evidence type="ECO:0000313" key="1">
    <source>
        <dbReference type="EMBL" id="MER7373417.1"/>
    </source>
</evidence>